<comment type="caution">
    <text evidence="1">The sequence shown here is derived from an EMBL/GenBank/DDBJ whole genome shotgun (WGS) entry which is preliminary data.</text>
</comment>
<organism evidence="1 2">
    <name type="scientific">Tuber borchii</name>
    <name type="common">White truffle</name>
    <dbReference type="NCBI Taxonomy" id="42251"/>
    <lineage>
        <taxon>Eukaryota</taxon>
        <taxon>Fungi</taxon>
        <taxon>Dikarya</taxon>
        <taxon>Ascomycota</taxon>
        <taxon>Pezizomycotina</taxon>
        <taxon>Pezizomycetes</taxon>
        <taxon>Pezizales</taxon>
        <taxon>Tuberaceae</taxon>
        <taxon>Tuber</taxon>
    </lineage>
</organism>
<name>A0A2T6ZDK5_TUBBO</name>
<accession>A0A2T6ZDK5</accession>
<reference evidence="1 2" key="1">
    <citation type="submission" date="2017-04" db="EMBL/GenBank/DDBJ databases">
        <title>Draft genome sequence of Tuber borchii Vittad., a whitish edible truffle.</title>
        <authorList>
            <consortium name="DOE Joint Genome Institute"/>
            <person name="Murat C."/>
            <person name="Kuo A."/>
            <person name="Barry K.W."/>
            <person name="Clum A."/>
            <person name="Dockter R.B."/>
            <person name="Fauchery L."/>
            <person name="Iotti M."/>
            <person name="Kohler A."/>
            <person name="Labutti K."/>
            <person name="Lindquist E.A."/>
            <person name="Lipzen A."/>
            <person name="Ohm R.A."/>
            <person name="Wang M."/>
            <person name="Grigoriev I.V."/>
            <person name="Zambonelli A."/>
            <person name="Martin F.M."/>
        </authorList>
    </citation>
    <scope>NUCLEOTIDE SEQUENCE [LARGE SCALE GENOMIC DNA]</scope>
    <source>
        <strain evidence="1 2">Tbo3840</strain>
    </source>
</reference>
<keyword evidence="2" id="KW-1185">Reference proteome</keyword>
<dbReference type="Proteomes" id="UP000244722">
    <property type="component" value="Unassembled WGS sequence"/>
</dbReference>
<dbReference type="AlphaFoldDB" id="A0A2T6ZDK5"/>
<sequence length="490" mass="54770">MASSSLEKGLDIDLLVKENQITPGQYMIPKFNLAKVKRAQDLNAAAESLSANIIWSLEEFYRNYHQYLGGSIKLHSCTSHTLSEAKSREDTKYPLANIKGATVKGMLDLEFSIQKCLITGISPVCLANNTSGFNITVNMSFKKDAAGLYGLTRMDAQEAFERICPIEEDMSTHLERLTRYAKGYHFCCSSITEPVFNTDTSLEYLQAVLTGDEFDIANLPNSEVSQHFLHMCASSPGAVYQIQFGLQDLKSRALGDIEDTNFHTLLLYWGAFTFDKEYPTSTKLLMIPNRVVAKRFGTSILWCYKLHTSMQNAVRFLALDGNIIAPLAGYLKSIAERDVREDGYSMTEADHRDSFHIIILGNPGLDPEVEYEVTKPSGGSGLVDLVITPSKHCIVIEWKSIPIHFLDVGGFKTVDEKTKYLSTLDGTLRSWIKKEVTQQLKSYVISPQIGKLAENWLLRAYLIVVVGSQKLFIWEIGVGGDWVSEPVLAQ</sequence>
<proteinExistence type="predicted"/>
<dbReference type="PANTHER" id="PTHR34825">
    <property type="entry name" value="CONSERVED PROTEIN, WITH A WEAK D-GALACTARATE DEHYDRATASE/ALTRONATE HYDROLASE DOMAIN"/>
    <property type="match status" value="1"/>
</dbReference>
<evidence type="ECO:0000313" key="2">
    <source>
        <dbReference type="Proteomes" id="UP000244722"/>
    </source>
</evidence>
<evidence type="ECO:0000313" key="1">
    <source>
        <dbReference type="EMBL" id="PUU73575.1"/>
    </source>
</evidence>
<gene>
    <name evidence="1" type="ORF">B9Z19DRAFT_1134955</name>
</gene>
<dbReference type="EMBL" id="NESQ01000367">
    <property type="protein sequence ID" value="PUU73575.1"/>
    <property type="molecule type" value="Genomic_DNA"/>
</dbReference>
<dbReference type="PANTHER" id="PTHR34825:SF1">
    <property type="entry name" value="AAA-ATPASE-LIKE DOMAIN-CONTAINING PROTEIN"/>
    <property type="match status" value="1"/>
</dbReference>
<dbReference type="OrthoDB" id="5391320at2759"/>
<protein>
    <submittedName>
        <fullName evidence="1">Uncharacterized protein</fullName>
    </submittedName>
</protein>